<sequence>MRALAITFILCLATLLPVRAQQIAIELGKSPLPLNQYYTISVRLQNQQLQEYTSFPDIEGFKKSNKYSSTKTIITGGNTTTILTITQNYAALNEGIYTLKPFTMKVNGQTLQSEGMAINVTEMQTDVPQDANLPPDLIVPEEEQAQPDQEAEFVDREDNAFLTLYTDKDEVFVGEGVNVALYFYLAEQDQRLLDFYDFANQINDILRQLKQSHVWEESFDFTEITPENVTVQGEPYLRFKLYEAMLYPITAKPLVFPQLQLRMIKYKVAKNPTLLTDDRQEGYKTFFSRPREVLVKELPPHPLRDMVPVGDYRLQERLSQEEVPVNKTFNYVFQVEGTGNLAAIMPPSPVVPPGLDFYPPDVQQDVTRRSGTVLGSKSFSYTVLAREAGVYDVGRMVKWVFFNPTTATYDTLRPTLQVHVTGAPDSDALVMSRDLGSFYNIIKNEDNTLVSLHLLNQVKRYTNIILLVLLALSAFVFLKR</sequence>
<evidence type="ECO:0000313" key="3">
    <source>
        <dbReference type="EMBL" id="MCX2738583.1"/>
    </source>
</evidence>
<dbReference type="Pfam" id="PF13584">
    <property type="entry name" value="BatD"/>
    <property type="match status" value="2"/>
</dbReference>
<keyword evidence="2" id="KW-0732">Signal</keyword>
<name>A0ABT3RB20_9BACT</name>
<dbReference type="PANTHER" id="PTHR40940">
    <property type="entry name" value="PROTEIN BATD-RELATED"/>
    <property type="match status" value="1"/>
</dbReference>
<feature type="transmembrane region" description="Helical" evidence="1">
    <location>
        <begin position="461"/>
        <end position="478"/>
    </location>
</feature>
<feature type="signal peptide" evidence="2">
    <location>
        <begin position="1"/>
        <end position="20"/>
    </location>
</feature>
<organism evidence="3 4">
    <name type="scientific">Pontibacter anaerobius</name>
    <dbReference type="NCBI Taxonomy" id="2993940"/>
    <lineage>
        <taxon>Bacteria</taxon>
        <taxon>Pseudomonadati</taxon>
        <taxon>Bacteroidota</taxon>
        <taxon>Cytophagia</taxon>
        <taxon>Cytophagales</taxon>
        <taxon>Hymenobacteraceae</taxon>
        <taxon>Pontibacter</taxon>
    </lineage>
</organism>
<reference evidence="3 4" key="1">
    <citation type="submission" date="2022-11" db="EMBL/GenBank/DDBJ databases">
        <title>The characterization of three novel Bacteroidetes species and genomic analysis of their roles in tidal elemental geochemical cycles.</title>
        <authorList>
            <person name="Ma K.-J."/>
        </authorList>
    </citation>
    <scope>NUCLEOTIDE SEQUENCE [LARGE SCALE GENOMIC DNA]</scope>
    <source>
        <strain evidence="3 4">M82</strain>
    </source>
</reference>
<keyword evidence="1" id="KW-0812">Transmembrane</keyword>
<dbReference type="Proteomes" id="UP001207228">
    <property type="component" value="Unassembled WGS sequence"/>
</dbReference>
<dbReference type="EMBL" id="JAPFQO010000001">
    <property type="protein sequence ID" value="MCX2738583.1"/>
    <property type="molecule type" value="Genomic_DNA"/>
</dbReference>
<evidence type="ECO:0000313" key="4">
    <source>
        <dbReference type="Proteomes" id="UP001207228"/>
    </source>
</evidence>
<keyword evidence="1" id="KW-0472">Membrane</keyword>
<keyword evidence="1" id="KW-1133">Transmembrane helix</keyword>
<feature type="chain" id="PRO_5045917183" evidence="2">
    <location>
        <begin position="21"/>
        <end position="480"/>
    </location>
</feature>
<evidence type="ECO:0000256" key="2">
    <source>
        <dbReference type="SAM" id="SignalP"/>
    </source>
</evidence>
<keyword evidence="4" id="KW-1185">Reference proteome</keyword>
<comment type="caution">
    <text evidence="3">The sequence shown here is derived from an EMBL/GenBank/DDBJ whole genome shotgun (WGS) entry which is preliminary data.</text>
</comment>
<proteinExistence type="predicted"/>
<accession>A0ABT3RB20</accession>
<dbReference type="InterPro" id="IPR025738">
    <property type="entry name" value="BatD"/>
</dbReference>
<dbReference type="PANTHER" id="PTHR40940:SF2">
    <property type="entry name" value="BATD"/>
    <property type="match status" value="1"/>
</dbReference>
<gene>
    <name evidence="3" type="ORF">OO017_01375</name>
</gene>
<protein>
    <submittedName>
        <fullName evidence="3">BatD family protein</fullName>
    </submittedName>
</protein>
<dbReference type="RefSeq" id="WP_266050639.1">
    <property type="nucleotide sequence ID" value="NZ_JAPFQO010000001.1"/>
</dbReference>
<evidence type="ECO:0000256" key="1">
    <source>
        <dbReference type="SAM" id="Phobius"/>
    </source>
</evidence>